<feature type="compositionally biased region" description="Polar residues" evidence="2">
    <location>
        <begin position="1588"/>
        <end position="1608"/>
    </location>
</feature>
<dbReference type="InterPro" id="IPR034154">
    <property type="entry name" value="TOPRIM_DnaG/twinkle"/>
</dbReference>
<dbReference type="GO" id="GO:0043139">
    <property type="term" value="F:5'-3' DNA helicase activity"/>
    <property type="evidence" value="ECO:0007669"/>
    <property type="project" value="InterPro"/>
</dbReference>
<feature type="compositionally biased region" description="Low complexity" evidence="2">
    <location>
        <begin position="1565"/>
        <end position="1584"/>
    </location>
</feature>
<feature type="region of interest" description="Disordered" evidence="2">
    <location>
        <begin position="432"/>
        <end position="458"/>
    </location>
</feature>
<feature type="domain" description="C2H2-type" evidence="3">
    <location>
        <begin position="122"/>
        <end position="151"/>
    </location>
</feature>
<feature type="domain" description="SF4 helicase" evidence="4">
    <location>
        <begin position="1088"/>
        <end position="1373"/>
    </location>
</feature>
<dbReference type="GO" id="GO:0006260">
    <property type="term" value="P:DNA replication"/>
    <property type="evidence" value="ECO:0007669"/>
    <property type="project" value="InterPro"/>
</dbReference>
<keyword evidence="1" id="KW-0479">Metal-binding</keyword>
<feature type="compositionally biased region" description="Low complexity" evidence="2">
    <location>
        <begin position="631"/>
        <end position="648"/>
    </location>
</feature>
<dbReference type="InterPro" id="IPR007694">
    <property type="entry name" value="DNA_helicase_DnaB-like_C"/>
</dbReference>
<accession>A0A8J4ASP3</accession>
<evidence type="ECO:0000313" key="6">
    <source>
        <dbReference type="Proteomes" id="UP000747399"/>
    </source>
</evidence>
<feature type="region of interest" description="Disordered" evidence="2">
    <location>
        <begin position="1446"/>
        <end position="1466"/>
    </location>
</feature>
<sequence length="1753" mass="185849">MRGHVGPCDVGSQHTRLCRQLAARCGSASALAGVAVTLSGPRIVTALRSTSGPPMPVVSLPSAATALAAPWSGAVPHHSRRPTASTAAGHGGDNSSVRRSSLLVICRAVKLGDERQLSPVKYKCRYCGKAISRSTYKGHHTKTCVRKSEDSCEQGRRVQESAEDLKCLRAAVTEADDVIGGLASSDPDPGVWNKDPGASVRNAAQDVSVSTSRSNKDLGSWPSPGRPLGKVARVRSSPTMSPLPRAPQRQNGACLPNPPIYLPYTGGIPLPGLPAAVSDFEKFQGAVPWSVAADPETKRQDMGNGGLGRPDDNGHNGHNGHNGYNAAVAGEQKDWLAKASPSVACGEAEERGPGQPSTSSTASTNRSLVPQVERAPAAQPPTAAAAAAGLPAARVHPRLPVSNHVTSPSSTASAWPATSDPSVASAALLASTSIPSPSSPPLPPATTTGAAGDSARPSVRRMRGWVSVQHDLSGGPESSDLVSEQNAFLRSQDAAATGGNGNTMMPGVFGSLPNGVPPTLQGWNKMTGRGQPSISPQVQGKARGQVIEPPRLQGKAGPTPAASLPSPQQQLHQLPTQPHDRGSPWGASSAHPPLPAMQPHRPLAAAAGPSGTWIGVPPPDSAPLGPGVGGSSVPAASSGPGWDPSSGSRILSTSPPGQGPWIPQLFPGSTGVNGSNVNGNGNGNGKSNGVVRSGEAAAVMASQMFLDDGQPATVRPRSGPVGPEVFSAAEKQLAAIIREGQQPAARKQYRKPKLEPLRWEGFDEKDPYFSSLLPAAREWLMGRRKIPEEVLRRNRIFCTLVPTGGASPPRPAVAFPFFRSDNPDSVAFVKYRLFEPEALEPFSRKEFRSSLHGEPIMYGTNDIVAGAYTDIIIVEGEMDKLALNAAGFWNVVSVPNGAPAATSASPSAPPEQLFVRPGERHQLRARVKQHYVFMDSFLAVLPDLGRCRFTIATDNDPAGQALRRELLRRLGRERCWEVLSWDNEDQLDEERGGMGGGPHLASGLFPNPVVGQDIGTARRPGAIAAPASSSSSADARSRGFRKDANDVLMLDGPSQLAVVLEAAQPAKVAGLATFKEYEMEIAAYFQRQDPLQLGVSTGWSCLDPFYRVAPGELTIVTGVPNSGKSEWLDALMVNLAENHGWAFALCSMEKQPLPHLKALIEKRVRKPFRPITRMTPSGPQMVAAMGLEEVVAGFNWLADHFHLIRYEEEDDTGAPTIDWVLQKARTAVLRFGIRGLLIDPYNELDSRRPRDTSETDFIREMLTKVRRFARDTECHVWFVAHPRQQKVLTGQAPGLYDISGSAHWFNKTDNGIVVHRRFEERTHPETGKRYRMALPEVDIKLQKVRNKDIGTQGEAYLLYDKATGRYEDPAMLEGAAFAGGGGGVGSALQGETRQLSGLDRVQRRNQELGYVFNSGSYSPQQQQPLQQPGTDNIIDITLSPSPFPPVPPSQAAAIPTAASHPALRPSSPSFIHPSQAQPQHQHVYQQTYQQTYQPQHQQTYQQTYAPPAVVTGPGAAPNRLNTYVEPVPSVSQPPVIAPLPAASPIETAVSEYGHGTAVAVDEALQPRPGVSVSGSVSRVSQRGPPGASRTSATAGDASTSPQQPTANSRAGKARAGQAGSKEAQGRRQRAAARPAAKDTADLDGDFGDSALAELLRNEQAAEARQAFSRDDGSAGGWQPDGSSSEDAGMDGEEEATGSYAGGMAGGRRRRGAKRRRPGAGGQIMVQRGGVWVEEEPERLGALESSLAENAGVI</sequence>
<feature type="region of interest" description="Disordered" evidence="2">
    <location>
        <begin position="1661"/>
        <end position="1722"/>
    </location>
</feature>
<evidence type="ECO:0000256" key="2">
    <source>
        <dbReference type="SAM" id="MobiDB-lite"/>
    </source>
</evidence>
<feature type="compositionally biased region" description="Basic residues" evidence="2">
    <location>
        <begin position="1706"/>
        <end position="1717"/>
    </location>
</feature>
<dbReference type="Gene3D" id="3.40.50.300">
    <property type="entry name" value="P-loop containing nucleotide triphosphate hydrolases"/>
    <property type="match status" value="1"/>
</dbReference>
<dbReference type="Proteomes" id="UP000747399">
    <property type="component" value="Unassembled WGS sequence"/>
</dbReference>
<dbReference type="CDD" id="cd01029">
    <property type="entry name" value="TOPRIM_primases"/>
    <property type="match status" value="1"/>
</dbReference>
<comment type="caution">
    <text evidence="5">The sequence shown here is derived from an EMBL/GenBank/DDBJ whole genome shotgun (WGS) entry which is preliminary data.</text>
</comment>
<feature type="compositionally biased region" description="Low complexity" evidence="2">
    <location>
        <begin position="563"/>
        <end position="577"/>
    </location>
</feature>
<reference evidence="5" key="1">
    <citation type="journal article" date="2021" name="Proc. Natl. Acad. Sci. U.S.A.">
        <title>Three genomes in the algal genus Volvox reveal the fate of a haploid sex-determining region after a transition to homothallism.</title>
        <authorList>
            <person name="Yamamoto K."/>
            <person name="Hamaji T."/>
            <person name="Kawai-Toyooka H."/>
            <person name="Matsuzaki R."/>
            <person name="Takahashi F."/>
            <person name="Nishimura Y."/>
            <person name="Kawachi M."/>
            <person name="Noguchi H."/>
            <person name="Minakuchi Y."/>
            <person name="Umen J.G."/>
            <person name="Toyoda A."/>
            <person name="Nozaki H."/>
        </authorList>
    </citation>
    <scope>NUCLEOTIDE SEQUENCE</scope>
    <source>
        <strain evidence="5">NIES-3780</strain>
    </source>
</reference>
<gene>
    <name evidence="5" type="ORF">Vafri_4009</name>
</gene>
<evidence type="ECO:0000256" key="1">
    <source>
        <dbReference type="PROSITE-ProRule" id="PRU00042"/>
    </source>
</evidence>
<name>A0A8J4ASP3_9CHLO</name>
<feature type="compositionally biased region" description="Polar residues" evidence="2">
    <location>
        <begin position="355"/>
        <end position="368"/>
    </location>
</feature>
<keyword evidence="6" id="KW-1185">Reference proteome</keyword>
<evidence type="ECO:0008006" key="7">
    <source>
        <dbReference type="Google" id="ProtNLM"/>
    </source>
</evidence>
<feature type="region of interest" description="Disordered" evidence="2">
    <location>
        <begin position="1560"/>
        <end position="1644"/>
    </location>
</feature>
<dbReference type="SUPFAM" id="SSF52540">
    <property type="entry name" value="P-loop containing nucleoside triphosphate hydrolases"/>
    <property type="match status" value="1"/>
</dbReference>
<dbReference type="GO" id="GO:0005524">
    <property type="term" value="F:ATP binding"/>
    <property type="evidence" value="ECO:0007669"/>
    <property type="project" value="InterPro"/>
</dbReference>
<dbReference type="EMBL" id="BNCO01000004">
    <property type="protein sequence ID" value="GIL47096.1"/>
    <property type="molecule type" value="Genomic_DNA"/>
</dbReference>
<proteinExistence type="predicted"/>
<feature type="region of interest" description="Disordered" evidence="2">
    <location>
        <begin position="293"/>
        <end position="325"/>
    </location>
</feature>
<feature type="region of interest" description="Disordered" evidence="2">
    <location>
        <begin position="205"/>
        <end position="252"/>
    </location>
</feature>
<dbReference type="GO" id="GO:0003697">
    <property type="term" value="F:single-stranded DNA binding"/>
    <property type="evidence" value="ECO:0007669"/>
    <property type="project" value="InterPro"/>
</dbReference>
<feature type="compositionally biased region" description="Basic and acidic residues" evidence="2">
    <location>
        <begin position="1661"/>
        <end position="1672"/>
    </location>
</feature>
<dbReference type="PROSITE" id="PS50157">
    <property type="entry name" value="ZINC_FINGER_C2H2_2"/>
    <property type="match status" value="1"/>
</dbReference>
<dbReference type="PROSITE" id="PS51199">
    <property type="entry name" value="SF4_HELICASE"/>
    <property type="match status" value="1"/>
</dbReference>
<dbReference type="Pfam" id="PF13662">
    <property type="entry name" value="Toprim_4"/>
    <property type="match status" value="1"/>
</dbReference>
<evidence type="ECO:0000313" key="5">
    <source>
        <dbReference type="EMBL" id="GIL47096.1"/>
    </source>
</evidence>
<feature type="compositionally biased region" description="Low complexity" evidence="2">
    <location>
        <begin position="668"/>
        <end position="679"/>
    </location>
</feature>
<dbReference type="InterPro" id="IPR006171">
    <property type="entry name" value="TOPRIM_dom"/>
</dbReference>
<dbReference type="InterPro" id="IPR013087">
    <property type="entry name" value="Znf_C2H2_type"/>
</dbReference>
<dbReference type="InterPro" id="IPR027032">
    <property type="entry name" value="Twinkle-like"/>
</dbReference>
<dbReference type="Gene3D" id="3.40.1360.10">
    <property type="match status" value="1"/>
</dbReference>
<evidence type="ECO:0000259" key="4">
    <source>
        <dbReference type="PROSITE" id="PS51199"/>
    </source>
</evidence>
<feature type="region of interest" description="Disordered" evidence="2">
    <location>
        <begin position="337"/>
        <end position="389"/>
    </location>
</feature>
<feature type="region of interest" description="Disordered" evidence="2">
    <location>
        <begin position="72"/>
        <end position="96"/>
    </location>
</feature>
<keyword evidence="1" id="KW-0863">Zinc-finger</keyword>
<protein>
    <recommendedName>
        <fullName evidence="7">SF4 helicase domain-containing protein</fullName>
    </recommendedName>
</protein>
<feature type="region of interest" description="Disordered" evidence="2">
    <location>
        <begin position="513"/>
        <end position="688"/>
    </location>
</feature>
<keyword evidence="1" id="KW-0862">Zinc</keyword>
<organism evidence="5 6">
    <name type="scientific">Volvox africanus</name>
    <dbReference type="NCBI Taxonomy" id="51714"/>
    <lineage>
        <taxon>Eukaryota</taxon>
        <taxon>Viridiplantae</taxon>
        <taxon>Chlorophyta</taxon>
        <taxon>core chlorophytes</taxon>
        <taxon>Chlorophyceae</taxon>
        <taxon>CS clade</taxon>
        <taxon>Chlamydomonadales</taxon>
        <taxon>Volvocaceae</taxon>
        <taxon>Volvox</taxon>
    </lineage>
</organism>
<dbReference type="GO" id="GO:0008270">
    <property type="term" value="F:zinc ion binding"/>
    <property type="evidence" value="ECO:0007669"/>
    <property type="project" value="UniProtKB-KW"/>
</dbReference>
<dbReference type="PANTHER" id="PTHR12873">
    <property type="entry name" value="T7-LIKE MITOCHONDRIAL DNA HELICASE"/>
    <property type="match status" value="1"/>
</dbReference>
<evidence type="ECO:0000259" key="3">
    <source>
        <dbReference type="PROSITE" id="PS50157"/>
    </source>
</evidence>
<dbReference type="PANTHER" id="PTHR12873:SF0">
    <property type="entry name" value="TWINKLE MTDNA HELICASE"/>
    <property type="match status" value="1"/>
</dbReference>
<dbReference type="InterPro" id="IPR027417">
    <property type="entry name" value="P-loop_NTPase"/>
</dbReference>
<feature type="compositionally biased region" description="Low complexity" evidence="2">
    <location>
        <begin position="375"/>
        <end position="389"/>
    </location>
</feature>
<feature type="compositionally biased region" description="Low complexity" evidence="2">
    <location>
        <begin position="1449"/>
        <end position="1462"/>
    </location>
</feature>